<keyword evidence="2" id="KW-1185">Reference proteome</keyword>
<dbReference type="EMBL" id="CP136422">
    <property type="protein sequence ID" value="WPX72351.1"/>
    <property type="molecule type" value="Genomic_DNA"/>
</dbReference>
<protein>
    <submittedName>
        <fullName evidence="1">Uncharacterized protein</fullName>
    </submittedName>
</protein>
<evidence type="ECO:0000313" key="1">
    <source>
        <dbReference type="EMBL" id="WPX72351.1"/>
    </source>
</evidence>
<dbReference type="Proteomes" id="UP001325248">
    <property type="component" value="Chromosome"/>
</dbReference>
<name>A0ABZ0UAQ8_9FIRM</name>
<gene>
    <name evidence="1" type="ORF">BLCOC_06870</name>
</gene>
<organism evidence="1 2">
    <name type="scientific">Blautia producta</name>
    <dbReference type="NCBI Taxonomy" id="33035"/>
    <lineage>
        <taxon>Bacteria</taxon>
        <taxon>Bacillati</taxon>
        <taxon>Bacillota</taxon>
        <taxon>Clostridia</taxon>
        <taxon>Lachnospirales</taxon>
        <taxon>Lachnospiraceae</taxon>
        <taxon>Blautia</taxon>
    </lineage>
</organism>
<reference evidence="1" key="1">
    <citation type="submission" date="2023-10" db="EMBL/GenBank/DDBJ databases">
        <title>Genome sequence of Blautia coccoides DSM 935.</title>
        <authorList>
            <person name="Boeer T."/>
            <person name="Bengelsdorf F.R."/>
            <person name="Daniel R."/>
            <person name="Poehlein A."/>
        </authorList>
    </citation>
    <scope>NUCLEOTIDE SEQUENCE [LARGE SCALE GENOMIC DNA]</scope>
    <source>
        <strain evidence="1">DSM 935</strain>
    </source>
</reference>
<accession>A0ABZ0UAQ8</accession>
<evidence type="ECO:0000313" key="2">
    <source>
        <dbReference type="Proteomes" id="UP001325248"/>
    </source>
</evidence>
<proteinExistence type="predicted"/>
<sequence>MRKTENGTLQINQVIEWMIACPGYFQIIFNNQNQEEEITVQAIHNVITEQIQKNEHEFALVTLLNNRHVPSVKTAIFLALLKMISDDWKETEYERFLHYALEYLD</sequence>